<gene>
    <name evidence="1" type="ORF">M9Y10_017001</name>
</gene>
<keyword evidence="2" id="KW-1185">Reference proteome</keyword>
<evidence type="ECO:0000313" key="1">
    <source>
        <dbReference type="EMBL" id="KAK8854439.1"/>
    </source>
</evidence>
<organism evidence="1 2">
    <name type="scientific">Tritrichomonas musculus</name>
    <dbReference type="NCBI Taxonomy" id="1915356"/>
    <lineage>
        <taxon>Eukaryota</taxon>
        <taxon>Metamonada</taxon>
        <taxon>Parabasalia</taxon>
        <taxon>Tritrichomonadida</taxon>
        <taxon>Tritrichomonadidae</taxon>
        <taxon>Tritrichomonas</taxon>
    </lineage>
</organism>
<proteinExistence type="predicted"/>
<dbReference type="EMBL" id="JAPFFF010000021">
    <property type="protein sequence ID" value="KAK8854439.1"/>
    <property type="molecule type" value="Genomic_DNA"/>
</dbReference>
<sequence>MAIFDAGFGRIADLVFLDYHKMLEKKKNMDLAQIKINSLNKKEIHKDLNKDIKSSPNYVIKEVENVRDTEIVVDFDNKIKTEIPQDF</sequence>
<dbReference type="Proteomes" id="UP001470230">
    <property type="component" value="Unassembled WGS sequence"/>
</dbReference>
<protein>
    <submittedName>
        <fullName evidence="1">Uncharacterized protein</fullName>
    </submittedName>
</protein>
<accession>A0ABR2HXR4</accession>
<evidence type="ECO:0000313" key="2">
    <source>
        <dbReference type="Proteomes" id="UP001470230"/>
    </source>
</evidence>
<comment type="caution">
    <text evidence="1">The sequence shown here is derived from an EMBL/GenBank/DDBJ whole genome shotgun (WGS) entry which is preliminary data.</text>
</comment>
<reference evidence="1 2" key="1">
    <citation type="submission" date="2024-04" db="EMBL/GenBank/DDBJ databases">
        <title>Tritrichomonas musculus Genome.</title>
        <authorList>
            <person name="Alves-Ferreira E."/>
            <person name="Grigg M."/>
            <person name="Lorenzi H."/>
            <person name="Galac M."/>
        </authorList>
    </citation>
    <scope>NUCLEOTIDE SEQUENCE [LARGE SCALE GENOMIC DNA]</scope>
    <source>
        <strain evidence="1 2">EAF2021</strain>
    </source>
</reference>
<name>A0ABR2HXR4_9EUKA</name>